<sequence length="81" mass="8131">MSGIPPRFGCAGRMNRRGGDGAVGAAGLRDDLEGAACPETTTCTGSAMIGSLQMGHRAQTKQGGKRWTGRGGGGADGEIHT</sequence>
<accession>A0AAV7LW12</accession>
<evidence type="ECO:0000256" key="1">
    <source>
        <dbReference type="SAM" id="MobiDB-lite"/>
    </source>
</evidence>
<feature type="region of interest" description="Disordered" evidence="1">
    <location>
        <begin position="1"/>
        <end position="20"/>
    </location>
</feature>
<evidence type="ECO:0000313" key="3">
    <source>
        <dbReference type="Proteomes" id="UP001066276"/>
    </source>
</evidence>
<evidence type="ECO:0000313" key="2">
    <source>
        <dbReference type="EMBL" id="KAJ1093013.1"/>
    </source>
</evidence>
<feature type="region of interest" description="Disordered" evidence="1">
    <location>
        <begin position="54"/>
        <end position="81"/>
    </location>
</feature>
<protein>
    <submittedName>
        <fullName evidence="2">Uncharacterized protein</fullName>
    </submittedName>
</protein>
<organism evidence="2 3">
    <name type="scientific">Pleurodeles waltl</name>
    <name type="common">Iberian ribbed newt</name>
    <dbReference type="NCBI Taxonomy" id="8319"/>
    <lineage>
        <taxon>Eukaryota</taxon>
        <taxon>Metazoa</taxon>
        <taxon>Chordata</taxon>
        <taxon>Craniata</taxon>
        <taxon>Vertebrata</taxon>
        <taxon>Euteleostomi</taxon>
        <taxon>Amphibia</taxon>
        <taxon>Batrachia</taxon>
        <taxon>Caudata</taxon>
        <taxon>Salamandroidea</taxon>
        <taxon>Salamandridae</taxon>
        <taxon>Pleurodelinae</taxon>
        <taxon>Pleurodeles</taxon>
    </lineage>
</organism>
<dbReference type="EMBL" id="JANPWB010000015">
    <property type="protein sequence ID" value="KAJ1093013.1"/>
    <property type="molecule type" value="Genomic_DNA"/>
</dbReference>
<gene>
    <name evidence="2" type="ORF">NDU88_006123</name>
</gene>
<dbReference type="Proteomes" id="UP001066276">
    <property type="component" value="Chromosome 11"/>
</dbReference>
<dbReference type="AlphaFoldDB" id="A0AAV7LW12"/>
<keyword evidence="3" id="KW-1185">Reference proteome</keyword>
<feature type="compositionally biased region" description="Gly residues" evidence="1">
    <location>
        <begin position="69"/>
        <end position="81"/>
    </location>
</feature>
<comment type="caution">
    <text evidence="2">The sequence shown here is derived from an EMBL/GenBank/DDBJ whole genome shotgun (WGS) entry which is preliminary data.</text>
</comment>
<reference evidence="2" key="1">
    <citation type="journal article" date="2022" name="bioRxiv">
        <title>Sequencing and chromosome-scale assembly of the giantPleurodeles waltlgenome.</title>
        <authorList>
            <person name="Brown T."/>
            <person name="Elewa A."/>
            <person name="Iarovenko S."/>
            <person name="Subramanian E."/>
            <person name="Araus A.J."/>
            <person name="Petzold A."/>
            <person name="Susuki M."/>
            <person name="Suzuki K.-i.T."/>
            <person name="Hayashi T."/>
            <person name="Toyoda A."/>
            <person name="Oliveira C."/>
            <person name="Osipova E."/>
            <person name="Leigh N.D."/>
            <person name="Simon A."/>
            <person name="Yun M.H."/>
        </authorList>
    </citation>
    <scope>NUCLEOTIDE SEQUENCE</scope>
    <source>
        <strain evidence="2">20211129_DDA</strain>
        <tissue evidence="2">Liver</tissue>
    </source>
</reference>
<proteinExistence type="predicted"/>
<name>A0AAV7LW12_PLEWA</name>